<reference evidence="2 3" key="1">
    <citation type="submission" date="2019-03" db="EMBL/GenBank/DDBJ databases">
        <title>Genomic Encyclopedia of Type Strains, Phase IV (KMG-IV): sequencing the most valuable type-strain genomes for metagenomic binning, comparative biology and taxonomic classification.</title>
        <authorList>
            <person name="Goeker M."/>
        </authorList>
    </citation>
    <scope>NUCLEOTIDE SEQUENCE [LARGE SCALE GENOMIC DNA]</scope>
    <source>
        <strain evidence="2 3">DSM 21100</strain>
    </source>
</reference>
<evidence type="ECO:0000256" key="1">
    <source>
        <dbReference type="ARBA" id="ARBA00009820"/>
    </source>
</evidence>
<dbReference type="RefSeq" id="WP_158640637.1">
    <property type="nucleotide sequence ID" value="NZ_CP042432.1"/>
</dbReference>
<proteinExistence type="inferred from homology"/>
<dbReference type="InterPro" id="IPR011042">
    <property type="entry name" value="6-blade_b-propeller_TolB-like"/>
</dbReference>
<dbReference type="PANTHER" id="PTHR36842:SF1">
    <property type="entry name" value="PROTEIN TOLB"/>
    <property type="match status" value="1"/>
</dbReference>
<comment type="caution">
    <text evidence="2">The sequence shown here is derived from an EMBL/GenBank/DDBJ whole genome shotgun (WGS) entry which is preliminary data.</text>
</comment>
<evidence type="ECO:0000313" key="3">
    <source>
        <dbReference type="Proteomes" id="UP000295807"/>
    </source>
</evidence>
<keyword evidence="3" id="KW-1185">Reference proteome</keyword>
<dbReference type="PANTHER" id="PTHR36842">
    <property type="entry name" value="PROTEIN TOLB HOMOLOG"/>
    <property type="match status" value="1"/>
</dbReference>
<gene>
    <name evidence="2" type="ORF">EDD80_10385</name>
</gene>
<comment type="similarity">
    <text evidence="1">Belongs to the TolB family.</text>
</comment>
<dbReference type="InterPro" id="IPR011659">
    <property type="entry name" value="WD40"/>
</dbReference>
<dbReference type="EMBL" id="SMAD01000003">
    <property type="protein sequence ID" value="TCS88223.1"/>
    <property type="molecule type" value="Genomic_DNA"/>
</dbReference>
<sequence>MLLVLLSALPATAQYFGRNHVQYERFDFKVLETNHFDIYHYLDNDTTINDFALMSERWYFRHQEILRDTLNEKNPIFIYKNHSDFQQTTLMDQNVSVGTGGVTEGFKNRVFMPYFESNLQTDHVLGHELVHAFQYNLLKTGGDSLSLYNIGNLPLWMVEGMAEYLSLGRVDAHTAMWMRDAVLTQDFPSLRDLTTTNKYFPYRYGQGFWAFVAGLWGDDIVKPLFLTTAKYGYEMAVDSVLGYDEKVVSSMWKLRTTDYYTPFMKDTIAAVGQRLLAPDQAGDINISPILSPDGKYVIFYSERNLFSIDLFLADKASGRILRTLSSATQRAHVDDYNYIESSATWSPDSRKIAYPVFSKGDNIIVIVDVENGRGLREIKVPGVEYYNYLAWSPDGNSLLISGLVDTHSDLFLYNLETNEVQQLTTDAYSEIQPAWSADGSKVVFATDRGFDTDLEALKFGSYKLAVMDMASGNIDVLNFFPGANNLNPQFSPDGESLYFLSNADGMRNMYEYRLGGGEVFKLTKYFTGISGITENAPAMSVARATEDITYVLFRGGNYYIYKAMLDDFERFPVNPDEVNFAASTLPPAENMPNSIIAENLQNPAIPPTVNIDDFQKKPYRPKFSLTTIQQSGIGVGVGSYGGGGGTYTGLAGGVAALFGDVLNRNQIYSVLSVNGEIYDIGGQAMYLNRASRINYGFGIGHIPYLSSFLGLGQDSLAVEGGHIPTITYDIYNYRTFVDQGTFFSAFPISQTLRWEASVSFSHYSFRIDRIRTHYEDLGGGYIGYPIFQEKEKLPSRPGFNLYSAMLGFVGDNAQFGITSPVRGRRFRFSAEKMLGELDMYSLTADYRKYFYRKPYTIAFRGMYFGRVGKDQNNDLMYPIFLGNEYFIRGYNYNSMTQSIESTAPNSDDIDIDNLLGNELAVFNAEFRLPLTGPEKLAQVKSGFLFSDLIVFFDAGKAWNYSFTNPYLNTPQPDQEHFGFDDNPVVTSAGVALRVNLFGFAIIEPYLAYPFQHYNPQPTFGLYISGGGF</sequence>
<name>A0A4R3KTW1_9SPHI</name>
<dbReference type="AlphaFoldDB" id="A0A4R3KTW1"/>
<accession>A0A4R3KTW1</accession>
<dbReference type="Proteomes" id="UP000295807">
    <property type="component" value="Unassembled WGS sequence"/>
</dbReference>
<dbReference type="Pfam" id="PF07676">
    <property type="entry name" value="PD40"/>
    <property type="match status" value="3"/>
</dbReference>
<evidence type="ECO:0000313" key="2">
    <source>
        <dbReference type="EMBL" id="TCS88223.1"/>
    </source>
</evidence>
<protein>
    <submittedName>
        <fullName evidence="2">WD40 repeat protein</fullName>
    </submittedName>
</protein>
<dbReference type="Gene3D" id="2.120.10.30">
    <property type="entry name" value="TolB, C-terminal domain"/>
    <property type="match status" value="2"/>
</dbReference>
<organism evidence="2 3">
    <name type="scientific">Anseongella ginsenosidimutans</name>
    <dbReference type="NCBI Taxonomy" id="496056"/>
    <lineage>
        <taxon>Bacteria</taxon>
        <taxon>Pseudomonadati</taxon>
        <taxon>Bacteroidota</taxon>
        <taxon>Sphingobacteriia</taxon>
        <taxon>Sphingobacteriales</taxon>
        <taxon>Sphingobacteriaceae</taxon>
        <taxon>Anseongella</taxon>
    </lineage>
</organism>
<dbReference type="SUPFAM" id="SSF82171">
    <property type="entry name" value="DPP6 N-terminal domain-like"/>
    <property type="match status" value="1"/>
</dbReference>